<feature type="non-terminal residue" evidence="1">
    <location>
        <position position="1"/>
    </location>
</feature>
<proteinExistence type="predicted"/>
<protein>
    <submittedName>
        <fullName evidence="1">Uncharacterized protein</fullName>
    </submittedName>
</protein>
<dbReference type="AlphaFoldDB" id="A0A0F9C2U6"/>
<reference evidence="1" key="1">
    <citation type="journal article" date="2015" name="Nature">
        <title>Complex archaea that bridge the gap between prokaryotes and eukaryotes.</title>
        <authorList>
            <person name="Spang A."/>
            <person name="Saw J.H."/>
            <person name="Jorgensen S.L."/>
            <person name="Zaremba-Niedzwiedzka K."/>
            <person name="Martijn J."/>
            <person name="Lind A.E."/>
            <person name="van Eijk R."/>
            <person name="Schleper C."/>
            <person name="Guy L."/>
            <person name="Ettema T.J."/>
        </authorList>
    </citation>
    <scope>NUCLEOTIDE SEQUENCE</scope>
</reference>
<name>A0A0F9C2U6_9ZZZZ</name>
<sequence length="142" mass="15630">TVAGVFTRTADADDITSQAKFNFTRRKAITGLGEITALAAQRHRDAELEATKDVWPQLENVSLGTRVRNDNLVTYPSYWVRAGEVIKVLDLVPASADLDSVTLDAIRTLFITETTYDVDRGQLSLVFDTVSSKLEAVLARSL</sequence>
<gene>
    <name evidence="1" type="ORF">LCGC14_2717730</name>
</gene>
<organism evidence="1">
    <name type="scientific">marine sediment metagenome</name>
    <dbReference type="NCBI Taxonomy" id="412755"/>
    <lineage>
        <taxon>unclassified sequences</taxon>
        <taxon>metagenomes</taxon>
        <taxon>ecological metagenomes</taxon>
    </lineage>
</organism>
<accession>A0A0F9C2U6</accession>
<evidence type="ECO:0000313" key="1">
    <source>
        <dbReference type="EMBL" id="KKK90966.1"/>
    </source>
</evidence>
<comment type="caution">
    <text evidence="1">The sequence shown here is derived from an EMBL/GenBank/DDBJ whole genome shotgun (WGS) entry which is preliminary data.</text>
</comment>
<dbReference type="EMBL" id="LAZR01048864">
    <property type="protein sequence ID" value="KKK90966.1"/>
    <property type="molecule type" value="Genomic_DNA"/>
</dbReference>